<feature type="non-terminal residue" evidence="1">
    <location>
        <position position="1"/>
    </location>
</feature>
<dbReference type="AlphaFoldDB" id="A0A0F9IUY5"/>
<sequence>REAMGAFERSEMALEHVERLYLHSFDHERRIADLEAELETLKAA</sequence>
<name>A0A0F9IUY5_9ZZZZ</name>
<evidence type="ECO:0000313" key="1">
    <source>
        <dbReference type="EMBL" id="KKL97560.1"/>
    </source>
</evidence>
<organism evidence="1">
    <name type="scientific">marine sediment metagenome</name>
    <dbReference type="NCBI Taxonomy" id="412755"/>
    <lineage>
        <taxon>unclassified sequences</taxon>
        <taxon>metagenomes</taxon>
        <taxon>ecological metagenomes</taxon>
    </lineage>
</organism>
<comment type="caution">
    <text evidence="1">The sequence shown here is derived from an EMBL/GenBank/DDBJ whole genome shotgun (WGS) entry which is preliminary data.</text>
</comment>
<proteinExistence type="predicted"/>
<protein>
    <submittedName>
        <fullName evidence="1">Uncharacterized protein</fullName>
    </submittedName>
</protein>
<accession>A0A0F9IUY5</accession>
<dbReference type="EMBL" id="LAZR01018138">
    <property type="protein sequence ID" value="KKL97560.1"/>
    <property type="molecule type" value="Genomic_DNA"/>
</dbReference>
<gene>
    <name evidence="1" type="ORF">LCGC14_1833300</name>
</gene>
<reference evidence="1" key="1">
    <citation type="journal article" date="2015" name="Nature">
        <title>Complex archaea that bridge the gap between prokaryotes and eukaryotes.</title>
        <authorList>
            <person name="Spang A."/>
            <person name="Saw J.H."/>
            <person name="Jorgensen S.L."/>
            <person name="Zaremba-Niedzwiedzka K."/>
            <person name="Martijn J."/>
            <person name="Lind A.E."/>
            <person name="van Eijk R."/>
            <person name="Schleper C."/>
            <person name="Guy L."/>
            <person name="Ettema T.J."/>
        </authorList>
    </citation>
    <scope>NUCLEOTIDE SEQUENCE</scope>
</reference>